<evidence type="ECO:0000313" key="2">
    <source>
        <dbReference type="EMBL" id="HGZ41982.1"/>
    </source>
</evidence>
<evidence type="ECO:0008006" key="3">
    <source>
        <dbReference type="Google" id="ProtNLM"/>
    </source>
</evidence>
<keyword evidence="1" id="KW-1133">Transmembrane helix</keyword>
<sequence>MTPLRMAAVTCVTTALALYTVGCLKEQRARRATRGVVGFLTVAVVFDVVATGLMVLATRSADLTLHGALGYSALGAMLLDTVLLWRHRLRAGEAEVPRALHRYSRIAWAYWVAAYFTGAALVMGSRAAS</sequence>
<feature type="transmembrane region" description="Helical" evidence="1">
    <location>
        <begin position="6"/>
        <end position="24"/>
    </location>
</feature>
<protein>
    <recommendedName>
        <fullName evidence="3">DUF420 domain-containing protein</fullName>
    </recommendedName>
</protein>
<dbReference type="EMBL" id="DSQF01000002">
    <property type="protein sequence ID" value="HGZ41982.1"/>
    <property type="molecule type" value="Genomic_DNA"/>
</dbReference>
<gene>
    <name evidence="2" type="ORF">ENR23_00915</name>
</gene>
<feature type="transmembrane region" description="Helical" evidence="1">
    <location>
        <begin position="36"/>
        <end position="57"/>
    </location>
</feature>
<evidence type="ECO:0000256" key="1">
    <source>
        <dbReference type="SAM" id="Phobius"/>
    </source>
</evidence>
<name>A0A832I7C6_UNCEI</name>
<reference evidence="2" key="1">
    <citation type="journal article" date="2020" name="mSystems">
        <title>Genome- and Community-Level Interaction Insights into Carbon Utilization and Element Cycling Functions of Hydrothermarchaeota in Hydrothermal Sediment.</title>
        <authorList>
            <person name="Zhou Z."/>
            <person name="Liu Y."/>
            <person name="Xu W."/>
            <person name="Pan J."/>
            <person name="Luo Z.H."/>
            <person name="Li M."/>
        </authorList>
    </citation>
    <scope>NUCLEOTIDE SEQUENCE [LARGE SCALE GENOMIC DNA]</scope>
    <source>
        <strain evidence="2">SpSt-381</strain>
    </source>
</reference>
<comment type="caution">
    <text evidence="2">The sequence shown here is derived from an EMBL/GenBank/DDBJ whole genome shotgun (WGS) entry which is preliminary data.</text>
</comment>
<keyword evidence="1" id="KW-0472">Membrane</keyword>
<dbReference type="AlphaFoldDB" id="A0A832I7C6"/>
<keyword evidence="1" id="KW-0812">Transmembrane</keyword>
<feature type="transmembrane region" description="Helical" evidence="1">
    <location>
        <begin position="63"/>
        <end position="85"/>
    </location>
</feature>
<organism evidence="2">
    <name type="scientific">Eiseniibacteriota bacterium</name>
    <dbReference type="NCBI Taxonomy" id="2212470"/>
    <lineage>
        <taxon>Bacteria</taxon>
        <taxon>Candidatus Eiseniibacteriota</taxon>
    </lineage>
</organism>
<proteinExistence type="predicted"/>
<accession>A0A832I7C6</accession>
<feature type="transmembrane region" description="Helical" evidence="1">
    <location>
        <begin position="106"/>
        <end position="128"/>
    </location>
</feature>